<evidence type="ECO:0000256" key="1">
    <source>
        <dbReference type="SAM" id="Phobius"/>
    </source>
</evidence>
<organism evidence="3 4">
    <name type="scientific">Imperialibacter roseus</name>
    <dbReference type="NCBI Taxonomy" id="1324217"/>
    <lineage>
        <taxon>Bacteria</taxon>
        <taxon>Pseudomonadati</taxon>
        <taxon>Bacteroidota</taxon>
        <taxon>Cytophagia</taxon>
        <taxon>Cytophagales</taxon>
        <taxon>Flammeovirgaceae</taxon>
        <taxon>Imperialibacter</taxon>
    </lineage>
</organism>
<keyword evidence="1" id="KW-1133">Transmembrane helix</keyword>
<dbReference type="Pfam" id="PF05226">
    <property type="entry name" value="CHASE2"/>
    <property type="match status" value="1"/>
</dbReference>
<dbReference type="SMART" id="SM01080">
    <property type="entry name" value="CHASE2"/>
    <property type="match status" value="1"/>
</dbReference>
<dbReference type="RefSeq" id="WP_151999676.1">
    <property type="nucleotide sequence ID" value="NZ_CP136051.1"/>
</dbReference>
<feature type="transmembrane region" description="Helical" evidence="1">
    <location>
        <begin position="7"/>
        <end position="27"/>
    </location>
</feature>
<evidence type="ECO:0000313" key="4">
    <source>
        <dbReference type="Proteomes" id="UP001302349"/>
    </source>
</evidence>
<keyword evidence="1" id="KW-0472">Membrane</keyword>
<protein>
    <submittedName>
        <fullName evidence="3">CHASE2 domain-containing protein</fullName>
    </submittedName>
</protein>
<gene>
    <name evidence="3" type="ORF">RT717_28440</name>
</gene>
<evidence type="ECO:0000313" key="3">
    <source>
        <dbReference type="EMBL" id="WOK06998.1"/>
    </source>
</evidence>
<feature type="transmembrane region" description="Helical" evidence="1">
    <location>
        <begin position="318"/>
        <end position="339"/>
    </location>
</feature>
<keyword evidence="1" id="KW-0812">Transmembrane</keyword>
<accession>A0ABZ0IRD4</accession>
<name>A0ABZ0IRD4_9BACT</name>
<evidence type="ECO:0000259" key="2">
    <source>
        <dbReference type="SMART" id="SM01080"/>
    </source>
</evidence>
<dbReference type="Proteomes" id="UP001302349">
    <property type="component" value="Chromosome"/>
</dbReference>
<sequence>MKANRREFWLDSIFGTAFIFLLMWTFYSVTAFKVFDLFDPIGDALGDVELTDVVFSQLREPAVPDDRIVLVNLGRVNRADIGYMIDIVNQYEPKVIGLDTYFRTPKDSAVDAIMEDAFSRVDNLVIGSILQNFNEEKLEFDSLGKSLPRFTQHAETGFVNFITDAQTQEELKMTREFTPKEMVAGQQELAFAVKLAQYLEPEKVDRLLKRGNERETINYRGNVMDFGASVYGTMFFALDVNQVFDQNFDPSLIKDKIVIFCFLGEYLGDRLTIEDKYYSPINSQFAGRSYPDMFGGVVHANIVAMILNEDYIDAMDDATGAIIGVLLCLINVAAFSYIYRVYSKWYDGATKLIQLVEVLGISFMNVYVLDKFNYKPELTIGMVAIALAGDSLEVYYSVVKNSVTGLFKSRKRKIKL</sequence>
<feature type="transmembrane region" description="Helical" evidence="1">
    <location>
        <begin position="380"/>
        <end position="399"/>
    </location>
</feature>
<proteinExistence type="predicted"/>
<keyword evidence="4" id="KW-1185">Reference proteome</keyword>
<dbReference type="InterPro" id="IPR007890">
    <property type="entry name" value="CHASE2"/>
</dbReference>
<dbReference type="EMBL" id="CP136051">
    <property type="protein sequence ID" value="WOK06998.1"/>
    <property type="molecule type" value="Genomic_DNA"/>
</dbReference>
<feature type="domain" description="CHASE2" evidence="2">
    <location>
        <begin position="43"/>
        <end position="334"/>
    </location>
</feature>
<feature type="transmembrane region" description="Helical" evidence="1">
    <location>
        <begin position="351"/>
        <end position="368"/>
    </location>
</feature>
<reference evidence="3 4" key="1">
    <citation type="journal article" date="2023" name="Microbiol. Resour. Announc.">
        <title>Complete Genome Sequence of Imperialibacter roseus strain P4T.</title>
        <authorList>
            <person name="Tizabi D.R."/>
            <person name="Bachvaroff T."/>
            <person name="Hill R.T."/>
        </authorList>
    </citation>
    <scope>NUCLEOTIDE SEQUENCE [LARGE SCALE GENOMIC DNA]</scope>
    <source>
        <strain evidence="3 4">P4T</strain>
    </source>
</reference>